<accession>Q69X57</accession>
<name>Q69X57_ORYSJ</name>
<sequence>MGRVAKNRACSCGADVVAGSQGPAVAGRQERIGQGLATGGEGEHIQCPHRSLLGLHYRASYDLERSDPAPKSRTASS</sequence>
<evidence type="ECO:0000313" key="1">
    <source>
        <dbReference type="EMBL" id="BAD32944.1"/>
    </source>
</evidence>
<dbReference type="AlphaFoldDB" id="Q69X57"/>
<protein>
    <submittedName>
        <fullName evidence="1">Uncharacterized protein</fullName>
    </submittedName>
</protein>
<proteinExistence type="predicted"/>
<dbReference type="Proteomes" id="UP000000763">
    <property type="component" value="Chromosome 6"/>
</dbReference>
<reference evidence="2" key="1">
    <citation type="journal article" date="2005" name="Nature">
        <title>The map-based sequence of the rice genome.</title>
        <authorList>
            <consortium name="International rice genome sequencing project (IRGSP)"/>
            <person name="Matsumoto T."/>
            <person name="Wu J."/>
            <person name="Kanamori H."/>
            <person name="Katayose Y."/>
            <person name="Fujisawa M."/>
            <person name="Namiki N."/>
            <person name="Mizuno H."/>
            <person name="Yamamoto K."/>
            <person name="Antonio B.A."/>
            <person name="Baba T."/>
            <person name="Sakata K."/>
            <person name="Nagamura Y."/>
            <person name="Aoki H."/>
            <person name="Arikawa K."/>
            <person name="Arita K."/>
            <person name="Bito T."/>
            <person name="Chiden Y."/>
            <person name="Fujitsuka N."/>
            <person name="Fukunaka R."/>
            <person name="Hamada M."/>
            <person name="Harada C."/>
            <person name="Hayashi A."/>
            <person name="Hijishita S."/>
            <person name="Honda M."/>
            <person name="Hosokawa S."/>
            <person name="Ichikawa Y."/>
            <person name="Idonuma A."/>
            <person name="Iijima M."/>
            <person name="Ikeda M."/>
            <person name="Ikeno M."/>
            <person name="Ito K."/>
            <person name="Ito S."/>
            <person name="Ito T."/>
            <person name="Ito Y."/>
            <person name="Ito Y."/>
            <person name="Iwabuchi A."/>
            <person name="Kamiya K."/>
            <person name="Karasawa W."/>
            <person name="Kurita K."/>
            <person name="Katagiri S."/>
            <person name="Kikuta A."/>
            <person name="Kobayashi H."/>
            <person name="Kobayashi N."/>
            <person name="Machita K."/>
            <person name="Maehara T."/>
            <person name="Masukawa M."/>
            <person name="Mizubayashi T."/>
            <person name="Mukai Y."/>
            <person name="Nagasaki H."/>
            <person name="Nagata Y."/>
            <person name="Naito S."/>
            <person name="Nakashima M."/>
            <person name="Nakama Y."/>
            <person name="Nakamichi Y."/>
            <person name="Nakamura M."/>
            <person name="Meguro A."/>
            <person name="Negishi M."/>
            <person name="Ohta I."/>
            <person name="Ohta T."/>
            <person name="Okamoto M."/>
            <person name="Ono N."/>
            <person name="Saji S."/>
            <person name="Sakaguchi M."/>
            <person name="Sakai K."/>
            <person name="Shibata M."/>
            <person name="Shimokawa T."/>
            <person name="Song J."/>
            <person name="Takazaki Y."/>
            <person name="Terasawa K."/>
            <person name="Tsugane M."/>
            <person name="Tsuji K."/>
            <person name="Ueda S."/>
            <person name="Waki K."/>
            <person name="Yamagata H."/>
            <person name="Yamamoto M."/>
            <person name="Yamamoto S."/>
            <person name="Yamane H."/>
            <person name="Yoshiki S."/>
            <person name="Yoshihara R."/>
            <person name="Yukawa K."/>
            <person name="Zhong H."/>
            <person name="Yano M."/>
            <person name="Yuan Q."/>
            <person name="Ouyang S."/>
            <person name="Liu J."/>
            <person name="Jones K.M."/>
            <person name="Gansberger K."/>
            <person name="Moffat K."/>
            <person name="Hill J."/>
            <person name="Bera J."/>
            <person name="Fadrosh D."/>
            <person name="Jin S."/>
            <person name="Johri S."/>
            <person name="Kim M."/>
            <person name="Overton L."/>
            <person name="Reardon M."/>
            <person name="Tsitrin T."/>
            <person name="Vuong H."/>
            <person name="Weaver B."/>
            <person name="Ciecko A."/>
            <person name="Tallon L."/>
            <person name="Jackson J."/>
            <person name="Pai G."/>
            <person name="Aken S.V."/>
            <person name="Utterback T."/>
            <person name="Reidmuller S."/>
            <person name="Feldblyum T."/>
            <person name="Hsiao J."/>
            <person name="Zismann V."/>
            <person name="Iobst S."/>
            <person name="de Vazeille A.R."/>
            <person name="Buell C.R."/>
            <person name="Ying K."/>
            <person name="Li Y."/>
            <person name="Lu T."/>
            <person name="Huang Y."/>
            <person name="Zhao Q."/>
            <person name="Feng Q."/>
            <person name="Zhang L."/>
            <person name="Zhu J."/>
            <person name="Weng Q."/>
            <person name="Mu J."/>
            <person name="Lu Y."/>
            <person name="Fan D."/>
            <person name="Liu Y."/>
            <person name="Guan J."/>
            <person name="Zhang Y."/>
            <person name="Yu S."/>
            <person name="Liu X."/>
            <person name="Zhang Y."/>
            <person name="Hong G."/>
            <person name="Han B."/>
            <person name="Choisne N."/>
            <person name="Demange N."/>
            <person name="Orjeda G."/>
            <person name="Samain S."/>
            <person name="Cattolico L."/>
            <person name="Pelletier E."/>
            <person name="Couloux A."/>
            <person name="Segurens B."/>
            <person name="Wincker P."/>
            <person name="D'Hont A."/>
            <person name="Scarpelli C."/>
            <person name="Weissenbach J."/>
            <person name="Salanoubat M."/>
            <person name="Quetier F."/>
            <person name="Yu Y."/>
            <person name="Kim H.R."/>
            <person name="Rambo T."/>
            <person name="Currie J."/>
            <person name="Collura K."/>
            <person name="Luo M."/>
            <person name="Yang T."/>
            <person name="Ammiraju J.S.S."/>
            <person name="Engler F."/>
            <person name="Soderlund C."/>
            <person name="Wing R.A."/>
            <person name="Palmer L.E."/>
            <person name="de la Bastide M."/>
            <person name="Spiegel L."/>
            <person name="Nascimento L."/>
            <person name="Zutavern T."/>
            <person name="O'Shaughnessy A."/>
            <person name="Dike S."/>
            <person name="Dedhia N."/>
            <person name="Preston R."/>
            <person name="Balija V."/>
            <person name="McCombie W.R."/>
            <person name="Chow T."/>
            <person name="Chen H."/>
            <person name="Chung M."/>
            <person name="Chen C."/>
            <person name="Shaw J."/>
            <person name="Wu H."/>
            <person name="Hsiao K."/>
            <person name="Chao Y."/>
            <person name="Chu M."/>
            <person name="Cheng C."/>
            <person name="Hour A."/>
            <person name="Lee P."/>
            <person name="Lin S."/>
            <person name="Lin Y."/>
            <person name="Liou J."/>
            <person name="Liu S."/>
            <person name="Hsing Y."/>
            <person name="Raghuvanshi S."/>
            <person name="Mohanty A."/>
            <person name="Bharti A.K."/>
            <person name="Gaur A."/>
            <person name="Gupta V."/>
            <person name="Kumar D."/>
            <person name="Ravi V."/>
            <person name="Vij S."/>
            <person name="Kapur A."/>
            <person name="Khurana P."/>
            <person name="Khurana P."/>
            <person name="Khurana J.P."/>
            <person name="Tyagi A.K."/>
            <person name="Gaikwad K."/>
            <person name="Singh A."/>
            <person name="Dalal V."/>
            <person name="Srivastava S."/>
            <person name="Dixit A."/>
            <person name="Pal A.K."/>
            <person name="Ghazi I.A."/>
            <person name="Yadav M."/>
            <person name="Pandit A."/>
            <person name="Bhargava A."/>
            <person name="Sureshbabu K."/>
            <person name="Batra K."/>
            <person name="Sharma T.R."/>
            <person name="Mohapatra T."/>
            <person name="Singh N.K."/>
            <person name="Messing J."/>
            <person name="Nelson A.B."/>
            <person name="Fuks G."/>
            <person name="Kavchok S."/>
            <person name="Keizer G."/>
            <person name="Linton E."/>
            <person name="Llaca V."/>
            <person name="Song R."/>
            <person name="Tanyolac B."/>
            <person name="Young S."/>
            <person name="Ho-Il K."/>
            <person name="Hahn J.H."/>
            <person name="Sangsakoo G."/>
            <person name="Vanavichit A."/>
            <person name="de Mattos Luiz.A.T."/>
            <person name="Zimmer P.D."/>
            <person name="Malone G."/>
            <person name="Dellagostin O."/>
            <person name="de Oliveira A.C."/>
            <person name="Bevan M."/>
            <person name="Bancroft I."/>
            <person name="Minx P."/>
            <person name="Cordum H."/>
            <person name="Wilson R."/>
            <person name="Cheng Z."/>
            <person name="Jin W."/>
            <person name="Jiang J."/>
            <person name="Leong S.A."/>
            <person name="Iwama H."/>
            <person name="Gojobori T."/>
            <person name="Itoh T."/>
            <person name="Niimura Y."/>
            <person name="Fujii Y."/>
            <person name="Habara T."/>
            <person name="Sakai H."/>
            <person name="Sato Y."/>
            <person name="Wilson G."/>
            <person name="Kumar K."/>
            <person name="McCouch S."/>
            <person name="Juretic N."/>
            <person name="Hoen D."/>
            <person name="Wright S."/>
            <person name="Bruskiewich R."/>
            <person name="Bureau T."/>
            <person name="Miyao A."/>
            <person name="Hirochika H."/>
            <person name="Nishikawa T."/>
            <person name="Kadowaki K."/>
            <person name="Sugiura M."/>
            <person name="Burr B."/>
            <person name="Sasaki T."/>
        </authorList>
    </citation>
    <scope>NUCLEOTIDE SEQUENCE [LARGE SCALE GENOMIC DNA]</scope>
    <source>
        <strain evidence="2">cv. Nipponbare</strain>
    </source>
</reference>
<gene>
    <name evidence="1" type="primary">P0642B07.54</name>
</gene>
<organism evidence="1 2">
    <name type="scientific">Oryza sativa subsp. japonica</name>
    <name type="common">Rice</name>
    <dbReference type="NCBI Taxonomy" id="39947"/>
    <lineage>
        <taxon>Eukaryota</taxon>
        <taxon>Viridiplantae</taxon>
        <taxon>Streptophyta</taxon>
        <taxon>Embryophyta</taxon>
        <taxon>Tracheophyta</taxon>
        <taxon>Spermatophyta</taxon>
        <taxon>Magnoliopsida</taxon>
        <taxon>Liliopsida</taxon>
        <taxon>Poales</taxon>
        <taxon>Poaceae</taxon>
        <taxon>BOP clade</taxon>
        <taxon>Oryzoideae</taxon>
        <taxon>Oryzeae</taxon>
        <taxon>Oryzinae</taxon>
        <taxon>Oryza</taxon>
        <taxon>Oryza sativa</taxon>
    </lineage>
</organism>
<evidence type="ECO:0000313" key="2">
    <source>
        <dbReference type="Proteomes" id="UP000000763"/>
    </source>
</evidence>
<dbReference type="EMBL" id="AP003623">
    <property type="protein sequence ID" value="BAD32944.1"/>
    <property type="molecule type" value="Genomic_DNA"/>
</dbReference>
<reference evidence="2" key="2">
    <citation type="journal article" date="2008" name="Nucleic Acids Res.">
        <title>The rice annotation project database (RAP-DB): 2008 update.</title>
        <authorList>
            <consortium name="The rice annotation project (RAP)"/>
        </authorList>
    </citation>
    <scope>GENOME REANNOTATION</scope>
    <source>
        <strain evidence="2">cv. Nipponbare</strain>
    </source>
</reference>